<evidence type="ECO:0000313" key="8">
    <source>
        <dbReference type="EMBL" id="MFC7296450.1"/>
    </source>
</evidence>
<comment type="caution">
    <text evidence="7">Lacks conserved residue(s) required for the propagation of feature annotation.</text>
</comment>
<keyword evidence="7" id="KW-0963">Cytoplasm</keyword>
<dbReference type="RefSeq" id="WP_100689911.1">
    <property type="nucleotide sequence ID" value="NZ_JBHTBD010000011.1"/>
</dbReference>
<feature type="binding site" evidence="7">
    <location>
        <begin position="15"/>
        <end position="20"/>
    </location>
    <ligand>
        <name>ATP</name>
        <dbReference type="ChEBI" id="CHEBI:30616"/>
    </ligand>
</feature>
<keyword evidence="5 7" id="KW-0067">ATP-binding</keyword>
<keyword evidence="9" id="KW-1185">Reference proteome</keyword>
<keyword evidence="7" id="KW-0460">Magnesium</keyword>
<keyword evidence="3 7" id="KW-0547">Nucleotide-binding</keyword>
<dbReference type="HAMAP" id="MF_00109">
    <property type="entry name" value="Shikimate_kinase"/>
    <property type="match status" value="1"/>
</dbReference>
<keyword evidence="1 7" id="KW-0028">Amino-acid biosynthesis</keyword>
<feature type="binding site" evidence="7">
    <location>
        <position position="37"/>
    </location>
    <ligand>
        <name>substrate</name>
    </ligand>
</feature>
<evidence type="ECO:0000256" key="1">
    <source>
        <dbReference type="ARBA" id="ARBA00022605"/>
    </source>
</evidence>
<evidence type="ECO:0000256" key="3">
    <source>
        <dbReference type="ARBA" id="ARBA00022741"/>
    </source>
</evidence>
<keyword evidence="7" id="KW-0479">Metal-binding</keyword>
<dbReference type="InterPro" id="IPR027417">
    <property type="entry name" value="P-loop_NTPase"/>
</dbReference>
<evidence type="ECO:0000256" key="5">
    <source>
        <dbReference type="ARBA" id="ARBA00022840"/>
    </source>
</evidence>
<comment type="catalytic activity">
    <reaction evidence="7">
        <text>shikimate + ATP = 3-phosphoshikimate + ADP + H(+)</text>
        <dbReference type="Rhea" id="RHEA:13121"/>
        <dbReference type="ChEBI" id="CHEBI:15378"/>
        <dbReference type="ChEBI" id="CHEBI:30616"/>
        <dbReference type="ChEBI" id="CHEBI:36208"/>
        <dbReference type="ChEBI" id="CHEBI:145989"/>
        <dbReference type="ChEBI" id="CHEBI:456216"/>
        <dbReference type="EC" id="2.7.1.71"/>
    </reaction>
</comment>
<gene>
    <name evidence="7" type="primary">aroK</name>
    <name evidence="8" type="ORF">ACFQQA_17150</name>
</gene>
<comment type="subunit">
    <text evidence="7">Monomer.</text>
</comment>
<feature type="binding site" evidence="7">
    <location>
        <position position="19"/>
    </location>
    <ligand>
        <name>Mg(2+)</name>
        <dbReference type="ChEBI" id="CHEBI:18420"/>
    </ligand>
</feature>
<dbReference type="PANTHER" id="PTHR21087">
    <property type="entry name" value="SHIKIMATE KINASE"/>
    <property type="match status" value="1"/>
</dbReference>
<dbReference type="InterPro" id="IPR000623">
    <property type="entry name" value="Shikimate_kinase/TSH1"/>
</dbReference>
<evidence type="ECO:0000313" key="9">
    <source>
        <dbReference type="Proteomes" id="UP001596506"/>
    </source>
</evidence>
<feature type="binding site" evidence="7">
    <location>
        <position position="137"/>
    </location>
    <ligand>
        <name>substrate</name>
    </ligand>
</feature>
<dbReference type="PRINTS" id="PR01100">
    <property type="entry name" value="SHIKIMTKNASE"/>
</dbReference>
<reference evidence="9" key="1">
    <citation type="journal article" date="2019" name="Int. J. Syst. Evol. Microbiol.">
        <title>The Global Catalogue of Microorganisms (GCM) 10K type strain sequencing project: providing services to taxonomists for standard genome sequencing and annotation.</title>
        <authorList>
            <consortium name="The Broad Institute Genomics Platform"/>
            <consortium name="The Broad Institute Genome Sequencing Center for Infectious Disease"/>
            <person name="Wu L."/>
            <person name="Ma J."/>
        </authorList>
    </citation>
    <scope>NUCLEOTIDE SEQUENCE [LARGE SCALE GENOMIC DNA]</scope>
    <source>
        <strain evidence="9">CCUG 60559</strain>
    </source>
</reference>
<organism evidence="8 9">
    <name type="scientific">Marinobacter aromaticivorans</name>
    <dbReference type="NCBI Taxonomy" id="1494078"/>
    <lineage>
        <taxon>Bacteria</taxon>
        <taxon>Pseudomonadati</taxon>
        <taxon>Pseudomonadota</taxon>
        <taxon>Gammaproteobacteria</taxon>
        <taxon>Pseudomonadales</taxon>
        <taxon>Marinobacteraceae</taxon>
        <taxon>Marinobacter</taxon>
    </lineage>
</organism>
<dbReference type="Proteomes" id="UP001596506">
    <property type="component" value="Unassembled WGS sequence"/>
</dbReference>
<dbReference type="InterPro" id="IPR031322">
    <property type="entry name" value="Shikimate/glucono_kinase"/>
</dbReference>
<dbReference type="GO" id="GO:0004765">
    <property type="term" value="F:shikimate kinase activity"/>
    <property type="evidence" value="ECO:0007669"/>
    <property type="project" value="UniProtKB-EC"/>
</dbReference>
<comment type="cofactor">
    <cofactor evidence="7">
        <name>Mg(2+)</name>
        <dbReference type="ChEBI" id="CHEBI:18420"/>
    </cofactor>
    <text evidence="7">Binds 1 Mg(2+) ion per subunit.</text>
</comment>
<dbReference type="EMBL" id="JBHTBD010000011">
    <property type="protein sequence ID" value="MFC7296450.1"/>
    <property type="molecule type" value="Genomic_DNA"/>
</dbReference>
<dbReference type="SUPFAM" id="SSF52540">
    <property type="entry name" value="P-loop containing nucleoside triphosphate hydrolases"/>
    <property type="match status" value="1"/>
</dbReference>
<comment type="caution">
    <text evidence="8">The sequence shown here is derived from an EMBL/GenBank/DDBJ whole genome shotgun (WGS) entry which is preliminary data.</text>
</comment>
<proteinExistence type="inferred from homology"/>
<protein>
    <recommendedName>
        <fullName evidence="7">Shikimate kinase</fullName>
        <shortName evidence="7">SK</shortName>
        <ecNumber evidence="7">2.7.1.71</ecNumber>
    </recommendedName>
</protein>
<feature type="binding site" evidence="7">
    <location>
        <position position="125"/>
    </location>
    <ligand>
        <name>ATP</name>
        <dbReference type="ChEBI" id="CHEBI:30616"/>
    </ligand>
</feature>
<comment type="pathway">
    <text evidence="7">Metabolic intermediate biosynthesis; chorismate biosynthesis; chorismate from D-erythrose 4-phosphate and phosphoenolpyruvate: step 5/7.</text>
</comment>
<evidence type="ECO:0000256" key="6">
    <source>
        <dbReference type="ARBA" id="ARBA00023141"/>
    </source>
</evidence>
<feature type="binding site" evidence="7">
    <location>
        <position position="61"/>
    </location>
    <ligand>
        <name>substrate</name>
    </ligand>
</feature>
<sequence>MLSGSRNLIFVGMPGSGKSTVGVLVAKRLGLGFIDTDLLIQQEAGSTLQDIVNQKGYLALRHIEEEVLLQLNVEKHVISTGGSAVYSEAAMQHLKNSGVVVFLDISLDTVVARIGDYSLRGISKRPEQSLVELYQERSALYSRYADIMVQGDALSQEQVSESLIDQLNVFGKDVP</sequence>
<keyword evidence="6 7" id="KW-0057">Aromatic amino acid biosynthesis</keyword>
<feature type="binding site" evidence="7">
    <location>
        <position position="82"/>
    </location>
    <ligand>
        <name>substrate</name>
    </ligand>
</feature>
<comment type="subcellular location">
    <subcellularLocation>
        <location evidence="7">Cytoplasm</location>
    </subcellularLocation>
</comment>
<evidence type="ECO:0000256" key="2">
    <source>
        <dbReference type="ARBA" id="ARBA00022679"/>
    </source>
</evidence>
<dbReference type="CDD" id="cd00464">
    <property type="entry name" value="SK"/>
    <property type="match status" value="1"/>
</dbReference>
<comment type="similarity">
    <text evidence="7">Belongs to the shikimate kinase family.</text>
</comment>
<dbReference type="Gene3D" id="3.40.50.300">
    <property type="entry name" value="P-loop containing nucleotide triphosphate hydrolases"/>
    <property type="match status" value="1"/>
</dbReference>
<accession>A0ABW2J0C2</accession>
<evidence type="ECO:0000256" key="7">
    <source>
        <dbReference type="HAMAP-Rule" id="MF_00109"/>
    </source>
</evidence>
<keyword evidence="4 7" id="KW-0418">Kinase</keyword>
<evidence type="ECO:0000256" key="4">
    <source>
        <dbReference type="ARBA" id="ARBA00022777"/>
    </source>
</evidence>
<comment type="function">
    <text evidence="7">Catalyzes the specific phosphorylation of the 3-hydroxyl group of shikimic acid using ATP as a cosubstrate.</text>
</comment>
<keyword evidence="2 7" id="KW-0808">Transferase</keyword>
<dbReference type="Pfam" id="PF01202">
    <property type="entry name" value="SKI"/>
    <property type="match status" value="1"/>
</dbReference>
<dbReference type="PANTHER" id="PTHR21087:SF16">
    <property type="entry name" value="SHIKIMATE KINASE 1, CHLOROPLASTIC"/>
    <property type="match status" value="1"/>
</dbReference>
<dbReference type="EC" id="2.7.1.71" evidence="7"/>
<name>A0ABW2J0C2_9GAMM</name>